<dbReference type="Proteomes" id="UP000092124">
    <property type="component" value="Unassembled WGS sequence"/>
</dbReference>
<feature type="non-terminal residue" evidence="1">
    <location>
        <position position="1"/>
    </location>
</feature>
<feature type="non-terminal residue" evidence="1">
    <location>
        <position position="139"/>
    </location>
</feature>
<accession>A0A1A6FZE6</accession>
<dbReference type="PANTHER" id="PTHR23011:SF32">
    <property type="entry name" value="CYCLIC NUCLEOTIDE-BINDING DOMAIN-CONTAINING PROTEIN 1"/>
    <property type="match status" value="1"/>
</dbReference>
<evidence type="ECO:0000313" key="2">
    <source>
        <dbReference type="Proteomes" id="UP000092124"/>
    </source>
</evidence>
<dbReference type="EMBL" id="LZPO01109597">
    <property type="protein sequence ID" value="OBS58974.1"/>
    <property type="molecule type" value="Genomic_DNA"/>
</dbReference>
<dbReference type="AlphaFoldDB" id="A0A1A6FZE6"/>
<protein>
    <submittedName>
        <fullName evidence="1">Uncharacterized protein</fullName>
    </submittedName>
</protein>
<keyword evidence="2" id="KW-1185">Reference proteome</keyword>
<organism evidence="1 2">
    <name type="scientific">Neotoma lepida</name>
    <name type="common">Desert woodrat</name>
    <dbReference type="NCBI Taxonomy" id="56216"/>
    <lineage>
        <taxon>Eukaryota</taxon>
        <taxon>Metazoa</taxon>
        <taxon>Chordata</taxon>
        <taxon>Craniata</taxon>
        <taxon>Vertebrata</taxon>
        <taxon>Euteleostomi</taxon>
        <taxon>Mammalia</taxon>
        <taxon>Eutheria</taxon>
        <taxon>Euarchontoglires</taxon>
        <taxon>Glires</taxon>
        <taxon>Rodentia</taxon>
        <taxon>Myomorpha</taxon>
        <taxon>Muroidea</taxon>
        <taxon>Cricetidae</taxon>
        <taxon>Neotominae</taxon>
        <taxon>Neotoma</taxon>
    </lineage>
</organism>
<proteinExistence type="predicted"/>
<dbReference type="OrthoDB" id="5966510at2759"/>
<evidence type="ECO:0000313" key="1">
    <source>
        <dbReference type="EMBL" id="OBS58974.1"/>
    </source>
</evidence>
<gene>
    <name evidence="1" type="ORF">A6R68_09901</name>
</gene>
<name>A0A1A6FZE6_NEOLE</name>
<dbReference type="PANTHER" id="PTHR23011">
    <property type="entry name" value="CYCLIC NUCLEOTIDE-BINDING DOMAIN CONTAINING PROTEIN"/>
    <property type="match status" value="1"/>
</dbReference>
<comment type="caution">
    <text evidence="1">The sequence shown here is derived from an EMBL/GenBank/DDBJ whole genome shotgun (WGS) entry which is preliminary data.</text>
</comment>
<sequence length="139" mass="16589">LKKWDTFGSLEVSEAEVDQTLHSVVTEDDCEILKISAKEYEKLKLEKVRRENLRKLKLIRKCPFYENWPTLSIYDLVSLSKWKVFPPGHETDMSIRMSGETLHFSPLKHWWNKYPHHYIRRNLSRNTTTQRLSTCDGHE</sequence>
<reference evidence="1 2" key="1">
    <citation type="submission" date="2016-06" db="EMBL/GenBank/DDBJ databases">
        <title>The Draft Genome Sequence and Annotation of the Desert Woodrat Neotoma lepida.</title>
        <authorList>
            <person name="Campbell M."/>
            <person name="Oakeson K.F."/>
            <person name="Yandell M."/>
            <person name="Halpert J.R."/>
            <person name="Dearing D."/>
        </authorList>
    </citation>
    <scope>NUCLEOTIDE SEQUENCE [LARGE SCALE GENOMIC DNA]</scope>
    <source>
        <strain evidence="1">417</strain>
        <tissue evidence="1">Liver</tissue>
    </source>
</reference>